<organism evidence="1 2">
    <name type="scientific">Penicillium cf. griseofulvum</name>
    <dbReference type="NCBI Taxonomy" id="2972120"/>
    <lineage>
        <taxon>Eukaryota</taxon>
        <taxon>Fungi</taxon>
        <taxon>Dikarya</taxon>
        <taxon>Ascomycota</taxon>
        <taxon>Pezizomycotina</taxon>
        <taxon>Eurotiomycetes</taxon>
        <taxon>Eurotiomycetidae</taxon>
        <taxon>Eurotiales</taxon>
        <taxon>Aspergillaceae</taxon>
        <taxon>Penicillium</taxon>
    </lineage>
</organism>
<name>A0A9W9JNN7_9EURO</name>
<dbReference type="Proteomes" id="UP001150879">
    <property type="component" value="Unassembled WGS sequence"/>
</dbReference>
<proteinExistence type="predicted"/>
<dbReference type="AlphaFoldDB" id="A0A9W9JNN7"/>
<gene>
    <name evidence="1" type="ORF">N7472_004446</name>
</gene>
<dbReference type="EMBL" id="JAPQKP010000003">
    <property type="protein sequence ID" value="KAJ5199242.1"/>
    <property type="molecule type" value="Genomic_DNA"/>
</dbReference>
<reference evidence="1" key="1">
    <citation type="submission" date="2022-11" db="EMBL/GenBank/DDBJ databases">
        <authorList>
            <person name="Petersen C."/>
        </authorList>
    </citation>
    <scope>NUCLEOTIDE SEQUENCE</scope>
    <source>
        <strain evidence="1">IBT 16849</strain>
    </source>
</reference>
<protein>
    <submittedName>
        <fullName evidence="1">Uncharacterized protein</fullName>
    </submittedName>
</protein>
<evidence type="ECO:0000313" key="1">
    <source>
        <dbReference type="EMBL" id="KAJ5199242.1"/>
    </source>
</evidence>
<reference evidence="1" key="2">
    <citation type="journal article" date="2023" name="IMA Fungus">
        <title>Comparative genomic study of the Penicillium genus elucidates a diverse pangenome and 15 lateral gene transfer events.</title>
        <authorList>
            <person name="Petersen C."/>
            <person name="Sorensen T."/>
            <person name="Nielsen M.R."/>
            <person name="Sondergaard T.E."/>
            <person name="Sorensen J.L."/>
            <person name="Fitzpatrick D.A."/>
            <person name="Frisvad J.C."/>
            <person name="Nielsen K.L."/>
        </authorList>
    </citation>
    <scope>NUCLEOTIDE SEQUENCE</scope>
    <source>
        <strain evidence="1">IBT 16849</strain>
    </source>
</reference>
<sequence>MSPRFLNRHAASYMHKSTLEYIDLLLEKEKKSAGRPFEVLAYTFGVMLDGIVGATFGTDSGAVKRQLKSIQNLDGIVPIDARRGVANFARTPDLPLLDALVLLMWSLHIPTHPLGGVAYSTA</sequence>
<evidence type="ECO:0000313" key="2">
    <source>
        <dbReference type="Proteomes" id="UP001150879"/>
    </source>
</evidence>
<accession>A0A9W9JNN7</accession>
<comment type="caution">
    <text evidence="1">The sequence shown here is derived from an EMBL/GenBank/DDBJ whole genome shotgun (WGS) entry which is preliminary data.</text>
</comment>
<keyword evidence="2" id="KW-1185">Reference proteome</keyword>